<keyword evidence="2" id="KW-0456">Lyase</keyword>
<dbReference type="Gene3D" id="2.60.40.150">
    <property type="entry name" value="C2 domain"/>
    <property type="match status" value="1"/>
</dbReference>
<dbReference type="PANTHER" id="PTHR45761:SF1">
    <property type="entry name" value="EXTENDED SYNAPTOTAGMIN-LIKE PROTEIN 2, ISOFORM C"/>
    <property type="match status" value="1"/>
</dbReference>
<gene>
    <name evidence="2" type="primary">PSD2_5</name>
    <name evidence="2" type="ORF">AAF712_006568</name>
</gene>
<dbReference type="PANTHER" id="PTHR45761">
    <property type="entry name" value="EXTENDED SYNAPTOTAGMIN-LIKE PROTEIN 2, ISOFORM C"/>
    <property type="match status" value="1"/>
</dbReference>
<feature type="domain" description="C2" evidence="1">
    <location>
        <begin position="1"/>
        <end position="119"/>
    </location>
</feature>
<proteinExistence type="predicted"/>
<dbReference type="EMBL" id="JBBXMP010000035">
    <property type="protein sequence ID" value="KAL0066525.1"/>
    <property type="molecule type" value="Genomic_DNA"/>
</dbReference>
<keyword evidence="3" id="KW-1185">Reference proteome</keyword>
<dbReference type="SUPFAM" id="SSF49562">
    <property type="entry name" value="C2 domain (Calcium/lipid-binding domain, CaLB)"/>
    <property type="match status" value="1"/>
</dbReference>
<dbReference type="InterPro" id="IPR000008">
    <property type="entry name" value="C2_dom"/>
</dbReference>
<evidence type="ECO:0000259" key="1">
    <source>
        <dbReference type="PROSITE" id="PS50004"/>
    </source>
</evidence>
<dbReference type="CDD" id="cd00030">
    <property type="entry name" value="C2"/>
    <property type="match status" value="1"/>
</dbReference>
<dbReference type="EC" id="4.1.1.65" evidence="2"/>
<reference evidence="2 3" key="1">
    <citation type="submission" date="2024-05" db="EMBL/GenBank/DDBJ databases">
        <title>A draft genome resource for the thread blight pathogen Marasmius tenuissimus strain MS-2.</title>
        <authorList>
            <person name="Yulfo-Soto G.E."/>
            <person name="Baruah I.K."/>
            <person name="Amoako-Attah I."/>
            <person name="Bukari Y."/>
            <person name="Meinhardt L.W."/>
            <person name="Bailey B.A."/>
            <person name="Cohen S.P."/>
        </authorList>
    </citation>
    <scope>NUCLEOTIDE SEQUENCE [LARGE SCALE GENOMIC DNA]</scope>
    <source>
        <strain evidence="2 3">MS-2</strain>
    </source>
</reference>
<accession>A0ABR2ZXV9</accession>
<dbReference type="Pfam" id="PF00168">
    <property type="entry name" value="C2"/>
    <property type="match status" value="1"/>
</dbReference>
<comment type="caution">
    <text evidence="2">The sequence shown here is derived from an EMBL/GenBank/DDBJ whole genome shotgun (WGS) entry which is preliminary data.</text>
</comment>
<dbReference type="InterPro" id="IPR051634">
    <property type="entry name" value="Extended_Synaptotagmin"/>
</dbReference>
<dbReference type="GO" id="GO:0004609">
    <property type="term" value="F:phosphatidylserine decarboxylase activity"/>
    <property type="evidence" value="ECO:0007669"/>
    <property type="project" value="UniProtKB-EC"/>
</dbReference>
<organism evidence="2 3">
    <name type="scientific">Marasmius tenuissimus</name>
    <dbReference type="NCBI Taxonomy" id="585030"/>
    <lineage>
        <taxon>Eukaryota</taxon>
        <taxon>Fungi</taxon>
        <taxon>Dikarya</taxon>
        <taxon>Basidiomycota</taxon>
        <taxon>Agaricomycotina</taxon>
        <taxon>Agaricomycetes</taxon>
        <taxon>Agaricomycetidae</taxon>
        <taxon>Agaricales</taxon>
        <taxon>Marasmiineae</taxon>
        <taxon>Marasmiaceae</taxon>
        <taxon>Marasmius</taxon>
    </lineage>
</organism>
<dbReference type="SMART" id="SM00239">
    <property type="entry name" value="C2"/>
    <property type="match status" value="1"/>
</dbReference>
<name>A0ABR2ZXV9_9AGAR</name>
<dbReference type="InterPro" id="IPR035892">
    <property type="entry name" value="C2_domain_sf"/>
</dbReference>
<evidence type="ECO:0000313" key="3">
    <source>
        <dbReference type="Proteomes" id="UP001437256"/>
    </source>
</evidence>
<sequence>MPIFRARRNKDSLGTLRVQVAGCTNLLPGDLSGSSDPYVAVTLGRKVYETPVIKKSLNPTFTTGNTFDLPISRELARGTGLKLKLVVWDKDWVGPRDYLGEVVLRVEDWFPSGDSRRPLAWSTAESLEAYSVPLVSTRAGIQSQGEIRLRLGFVSVRGQDENHERVYGQLISLASGEDDTVVWATGADNDFSIRNEWGFRILPAGFRALQRHFKMITAALILLLLFYYA</sequence>
<dbReference type="PROSITE" id="PS50004">
    <property type="entry name" value="C2"/>
    <property type="match status" value="1"/>
</dbReference>
<dbReference type="Proteomes" id="UP001437256">
    <property type="component" value="Unassembled WGS sequence"/>
</dbReference>
<protein>
    <submittedName>
        <fullName evidence="2">Phosphatidylserine decarboxylase</fullName>
        <ecNumber evidence="2">4.1.1.65</ecNumber>
    </submittedName>
</protein>
<evidence type="ECO:0000313" key="2">
    <source>
        <dbReference type="EMBL" id="KAL0066525.1"/>
    </source>
</evidence>